<name>A0A9D1EBM8_9FIRM</name>
<feature type="domain" description="MCM C-terminal AAA(+) ATPase" evidence="3">
    <location>
        <begin position="293"/>
        <end position="387"/>
    </location>
</feature>
<protein>
    <submittedName>
        <fullName evidence="4">YifB family Mg chelatase-like AAA ATPase</fullName>
    </submittedName>
</protein>
<dbReference type="InterPro" id="IPR045006">
    <property type="entry name" value="CHLI-like"/>
</dbReference>
<dbReference type="PANTHER" id="PTHR32039">
    <property type="entry name" value="MAGNESIUM-CHELATASE SUBUNIT CHLI"/>
    <property type="match status" value="1"/>
</dbReference>
<evidence type="ECO:0000256" key="1">
    <source>
        <dbReference type="ARBA" id="ARBA00022741"/>
    </source>
</evidence>
<proteinExistence type="predicted"/>
<dbReference type="Pfam" id="PF01078">
    <property type="entry name" value="Mg_chelatase"/>
    <property type="match status" value="1"/>
</dbReference>
<evidence type="ECO:0000313" key="4">
    <source>
        <dbReference type="EMBL" id="HIR87372.1"/>
    </source>
</evidence>
<dbReference type="PRINTS" id="PR01657">
    <property type="entry name" value="MCMFAMILY"/>
</dbReference>
<gene>
    <name evidence="4" type="ORF">IAC96_00330</name>
</gene>
<dbReference type="InterPro" id="IPR020568">
    <property type="entry name" value="Ribosomal_Su5_D2-typ_SF"/>
</dbReference>
<dbReference type="InterPro" id="IPR027417">
    <property type="entry name" value="P-loop_NTPase"/>
</dbReference>
<reference evidence="4" key="1">
    <citation type="submission" date="2020-10" db="EMBL/GenBank/DDBJ databases">
        <authorList>
            <person name="Gilroy R."/>
        </authorList>
    </citation>
    <scope>NUCLEOTIDE SEQUENCE</scope>
    <source>
        <strain evidence="4">ChiW13-3771</strain>
    </source>
</reference>
<dbReference type="InterPro" id="IPR004482">
    <property type="entry name" value="Mg_chelat-rel"/>
</dbReference>
<dbReference type="InterPro" id="IPR025158">
    <property type="entry name" value="Mg_chelat-rel_C"/>
</dbReference>
<dbReference type="Pfam" id="PF13541">
    <property type="entry name" value="ChlI"/>
    <property type="match status" value="1"/>
</dbReference>
<comment type="caution">
    <text evidence="4">The sequence shown here is derived from an EMBL/GenBank/DDBJ whole genome shotgun (WGS) entry which is preliminary data.</text>
</comment>
<keyword evidence="1" id="KW-0547">Nucleotide-binding</keyword>
<dbReference type="SUPFAM" id="SSF54211">
    <property type="entry name" value="Ribosomal protein S5 domain 2-like"/>
    <property type="match status" value="1"/>
</dbReference>
<dbReference type="PANTHER" id="PTHR32039:SF7">
    <property type="entry name" value="COMPETENCE PROTEIN COMM"/>
    <property type="match status" value="1"/>
</dbReference>
<organism evidence="4 5">
    <name type="scientific">Candidatus Fimimorpha faecalis</name>
    <dbReference type="NCBI Taxonomy" id="2840824"/>
    <lineage>
        <taxon>Bacteria</taxon>
        <taxon>Bacillati</taxon>
        <taxon>Bacillota</taxon>
        <taxon>Clostridia</taxon>
        <taxon>Eubacteriales</taxon>
        <taxon>Candidatus Fimimorpha</taxon>
    </lineage>
</organism>
<evidence type="ECO:0000313" key="5">
    <source>
        <dbReference type="Proteomes" id="UP000824201"/>
    </source>
</evidence>
<dbReference type="InterPro" id="IPR000523">
    <property type="entry name" value="Mg_chelatse_chII-like_cat_dom"/>
</dbReference>
<dbReference type="PROSITE" id="PS50051">
    <property type="entry name" value="MCM_2"/>
    <property type="match status" value="1"/>
</dbReference>
<accession>A0A9D1EBM8</accession>
<dbReference type="Gene3D" id="3.40.50.300">
    <property type="entry name" value="P-loop containing nucleotide triphosphate hydrolases"/>
    <property type="match status" value="1"/>
</dbReference>
<dbReference type="EMBL" id="DVHN01000001">
    <property type="protein sequence ID" value="HIR87372.1"/>
    <property type="molecule type" value="Genomic_DNA"/>
</dbReference>
<dbReference type="AlphaFoldDB" id="A0A9D1EBM8"/>
<dbReference type="Pfam" id="PF13335">
    <property type="entry name" value="Mg_chelatase_C"/>
    <property type="match status" value="1"/>
</dbReference>
<evidence type="ECO:0000256" key="2">
    <source>
        <dbReference type="ARBA" id="ARBA00022840"/>
    </source>
</evidence>
<dbReference type="InterPro" id="IPR014721">
    <property type="entry name" value="Ribsml_uS5_D2-typ_fold_subgr"/>
</dbReference>
<keyword evidence="2" id="KW-0067">ATP-binding</keyword>
<dbReference type="SUPFAM" id="SSF52540">
    <property type="entry name" value="P-loop containing nucleoside triphosphate hydrolases"/>
    <property type="match status" value="1"/>
</dbReference>
<sequence>MFGKVNCIAAAGIDGYVVEVEADVANGLPSFDMVGFLASEVKEAKERVRTALRNSGYSMPPNRITVNLSPADRRKQGNLFDLPIAIAILVAVGIIPQDYTESTVFIGELGLNGQIRPVHGMLSLISKGKKAGIRRYIVPIQNAKEAAVIQGVEIYGLNSLKETVQFLEFPSKEYQVSVNPEDYLKIQEEGEVDFSEISGQTIVKRAAEVAVAGMHNMLMIGPPGSGKSMLAKRIPTILPALTLEESIEISKIYSICGMLPEGEPLIRKRPFRSPHHTASPSSLIGGGIFPKPGEMSLADKGVLFLDELPEFQSTTLEVMRQPMEDRKVVISRVYGSDTYPADCLLLAAMNPCSCGYYPDRSICHCSMKQIRQYLGRISQPLLDRIDICVESPRVHYEELHSKKTNETSAQIRSRVEKAVQMQKLRYKEEAILFNSQLSGRQIEQYCELGAAEKELLRHVFHQMRLSVRAYDRILKVARTIADLAEMETITTEHLAEAITYRSLEQKFWDYGKKSEI</sequence>
<dbReference type="GO" id="GO:0003677">
    <property type="term" value="F:DNA binding"/>
    <property type="evidence" value="ECO:0007669"/>
    <property type="project" value="InterPro"/>
</dbReference>
<dbReference type="Gene3D" id="3.30.230.10">
    <property type="match status" value="1"/>
</dbReference>
<dbReference type="NCBIfam" id="TIGR00368">
    <property type="entry name" value="YifB family Mg chelatase-like AAA ATPase"/>
    <property type="match status" value="1"/>
</dbReference>
<evidence type="ECO:0000259" key="3">
    <source>
        <dbReference type="PROSITE" id="PS50051"/>
    </source>
</evidence>
<dbReference type="GO" id="GO:0005524">
    <property type="term" value="F:ATP binding"/>
    <property type="evidence" value="ECO:0007669"/>
    <property type="project" value="UniProtKB-KW"/>
</dbReference>
<dbReference type="InterPro" id="IPR001208">
    <property type="entry name" value="MCM_dom"/>
</dbReference>
<reference evidence="4" key="2">
    <citation type="journal article" date="2021" name="PeerJ">
        <title>Extensive microbial diversity within the chicken gut microbiome revealed by metagenomics and culture.</title>
        <authorList>
            <person name="Gilroy R."/>
            <person name="Ravi A."/>
            <person name="Getino M."/>
            <person name="Pursley I."/>
            <person name="Horton D.L."/>
            <person name="Alikhan N.F."/>
            <person name="Baker D."/>
            <person name="Gharbi K."/>
            <person name="Hall N."/>
            <person name="Watson M."/>
            <person name="Adriaenssens E.M."/>
            <person name="Foster-Nyarko E."/>
            <person name="Jarju S."/>
            <person name="Secka A."/>
            <person name="Antonio M."/>
            <person name="Oren A."/>
            <person name="Chaudhuri R.R."/>
            <person name="La Ragione R."/>
            <person name="Hildebrand F."/>
            <person name="Pallen M.J."/>
        </authorList>
    </citation>
    <scope>NUCLEOTIDE SEQUENCE</scope>
    <source>
        <strain evidence="4">ChiW13-3771</strain>
    </source>
</reference>
<dbReference type="Proteomes" id="UP000824201">
    <property type="component" value="Unassembled WGS sequence"/>
</dbReference>